<dbReference type="EMBL" id="JMSN01000002">
    <property type="protein sequence ID" value="KDN53402.1"/>
    <property type="molecule type" value="Genomic_DNA"/>
</dbReference>
<protein>
    <recommendedName>
        <fullName evidence="3">S-adenosyl-L-methionine-dependent methyltransferase</fullName>
    </recommendedName>
</protein>
<keyword evidence="2" id="KW-1185">Reference proteome</keyword>
<dbReference type="PANTHER" id="PTHR14614">
    <property type="entry name" value="HEPATOCELLULAR CARCINOMA-ASSOCIATED ANTIGEN"/>
    <property type="match status" value="1"/>
</dbReference>
<dbReference type="OrthoDB" id="194386at2759"/>
<proteinExistence type="predicted"/>
<dbReference type="GO" id="GO:0008757">
    <property type="term" value="F:S-adenosylmethionine-dependent methyltransferase activity"/>
    <property type="evidence" value="ECO:0007669"/>
    <property type="project" value="UniProtKB-ARBA"/>
</dbReference>
<accession>A0A066WHE7</accession>
<evidence type="ECO:0000313" key="1">
    <source>
        <dbReference type="EMBL" id="KDN53402.1"/>
    </source>
</evidence>
<dbReference type="PANTHER" id="PTHR14614:SF130">
    <property type="entry name" value="PROTEIN-LYSINE N-METHYLTRANSFERASE EEF2KMT"/>
    <property type="match status" value="1"/>
</dbReference>
<sequence>MDHADRTEHVRLARQLIILQYAQRLPLRSSKFLWPNRNLLFEAQAYLDDDLFGNRALPGASKAYEKSFLKILLEKLQTAVNEAQSQGRVSAEDSEVDESLLERYALLMATDFNRSVHSHGAPESSHTCYLFSSSLKIAQNTSATEQEGGRGVLSGFQPIILREEGSFISEGTTGLQTWEASLRLGSHLLANRQCIFSQDTRVLELGAGAGFLATLCSHLLPTHGEGRVLATDCASNVLARLNETRHSNGIPESRMQVRPLNWLDLLHPDESHGNNESAKLLQDFCPTIILAADVVFDPTLFPALAAAICAAIVAGSAERDNCRLPTVLISSTVRNAETYEAFLKALQNANLKPTPIPLNTAPTLVFPARLLEGFAPHNMPQHADMVHYGCFPSAHDTQRDGRVELLQITLCNS</sequence>
<dbReference type="AlphaFoldDB" id="A0A066WHE7"/>
<name>A0A066WHE7_TILAU</name>
<gene>
    <name evidence="1" type="ORF">K437DRAFT_283303</name>
</gene>
<dbReference type="Pfam" id="PF10294">
    <property type="entry name" value="Methyltransf_16"/>
    <property type="match status" value="1"/>
</dbReference>
<evidence type="ECO:0008006" key="3">
    <source>
        <dbReference type="Google" id="ProtNLM"/>
    </source>
</evidence>
<dbReference type="STRING" id="1037660.A0A066WHE7"/>
<dbReference type="InParanoid" id="A0A066WHE7"/>
<dbReference type="InterPro" id="IPR019410">
    <property type="entry name" value="Methyltransf_16"/>
</dbReference>
<dbReference type="Proteomes" id="UP000027361">
    <property type="component" value="Unassembled WGS sequence"/>
</dbReference>
<dbReference type="SUPFAM" id="SSF53335">
    <property type="entry name" value="S-adenosyl-L-methionine-dependent methyltransferases"/>
    <property type="match status" value="1"/>
</dbReference>
<organism evidence="1 2">
    <name type="scientific">Tilletiaria anomala (strain ATCC 24038 / CBS 436.72 / UBC 951)</name>
    <dbReference type="NCBI Taxonomy" id="1037660"/>
    <lineage>
        <taxon>Eukaryota</taxon>
        <taxon>Fungi</taxon>
        <taxon>Dikarya</taxon>
        <taxon>Basidiomycota</taxon>
        <taxon>Ustilaginomycotina</taxon>
        <taxon>Exobasidiomycetes</taxon>
        <taxon>Georgefischeriales</taxon>
        <taxon>Tilletiariaceae</taxon>
        <taxon>Tilletiaria</taxon>
    </lineage>
</organism>
<comment type="caution">
    <text evidence="1">The sequence shown here is derived from an EMBL/GenBank/DDBJ whole genome shotgun (WGS) entry which is preliminary data.</text>
</comment>
<dbReference type="HOGENOM" id="CLU_038942_4_1_1"/>
<dbReference type="InterPro" id="IPR029063">
    <property type="entry name" value="SAM-dependent_MTases_sf"/>
</dbReference>
<evidence type="ECO:0000313" key="2">
    <source>
        <dbReference type="Proteomes" id="UP000027361"/>
    </source>
</evidence>
<dbReference type="GeneID" id="25266939"/>
<dbReference type="RefSeq" id="XP_013246241.1">
    <property type="nucleotide sequence ID" value="XM_013390787.1"/>
</dbReference>
<dbReference type="Gene3D" id="3.40.50.150">
    <property type="entry name" value="Vaccinia Virus protein VP39"/>
    <property type="match status" value="1"/>
</dbReference>
<reference evidence="1 2" key="1">
    <citation type="submission" date="2014-05" db="EMBL/GenBank/DDBJ databases">
        <title>Draft genome sequence of a rare smut relative, Tilletiaria anomala UBC 951.</title>
        <authorList>
            <consortium name="DOE Joint Genome Institute"/>
            <person name="Toome M."/>
            <person name="Kuo A."/>
            <person name="Henrissat B."/>
            <person name="Lipzen A."/>
            <person name="Tritt A."/>
            <person name="Yoshinaga Y."/>
            <person name="Zane M."/>
            <person name="Barry K."/>
            <person name="Grigoriev I.V."/>
            <person name="Spatafora J.W."/>
            <person name="Aimea M.C."/>
        </authorList>
    </citation>
    <scope>NUCLEOTIDE SEQUENCE [LARGE SCALE GENOMIC DNA]</scope>
    <source>
        <strain evidence="1 2">UBC 951</strain>
    </source>
</reference>
<dbReference type="GO" id="GO:0005737">
    <property type="term" value="C:cytoplasm"/>
    <property type="evidence" value="ECO:0007669"/>
    <property type="project" value="TreeGrafter"/>
</dbReference>
<dbReference type="OMA" id="RCQNNIR"/>